<name>A0A7R9VNI1_9CHLO</name>
<dbReference type="AlphaFoldDB" id="A0A7R9VNI1"/>
<sequence>MEAKICDIGNENKRLRAMLEQLSRDNGLLRGRLGLPADAQLPESSGGYRTSTEPAALVFIATLLLLCCTLPSDQALVLGSAAPLLLLATLAAQSPECRQSAADAFIQFLANLHTLLGATGMRRLSRSVARMLYRRHYTMGKSHMARHVAWARRANARGTLPQLPPRLPPLSPAVSSGQSEAPGVVKDEFLISVKDEPMAHAMSGPLMRLPSLLTSVVC</sequence>
<reference evidence="1" key="1">
    <citation type="submission" date="2021-01" db="EMBL/GenBank/DDBJ databases">
        <authorList>
            <person name="Corre E."/>
            <person name="Pelletier E."/>
            <person name="Niang G."/>
            <person name="Scheremetjew M."/>
            <person name="Finn R."/>
            <person name="Kale V."/>
            <person name="Holt S."/>
            <person name="Cochrane G."/>
            <person name="Meng A."/>
            <person name="Brown T."/>
            <person name="Cohen L."/>
        </authorList>
    </citation>
    <scope>NUCLEOTIDE SEQUENCE</scope>
    <source>
        <strain evidence="1">CCMP219</strain>
    </source>
</reference>
<evidence type="ECO:0000313" key="1">
    <source>
        <dbReference type="EMBL" id="CAD8299962.1"/>
    </source>
</evidence>
<organism evidence="1">
    <name type="scientific">Chlamydomonas euryale</name>
    <dbReference type="NCBI Taxonomy" id="1486919"/>
    <lineage>
        <taxon>Eukaryota</taxon>
        <taxon>Viridiplantae</taxon>
        <taxon>Chlorophyta</taxon>
        <taxon>core chlorophytes</taxon>
        <taxon>Chlorophyceae</taxon>
        <taxon>CS clade</taxon>
        <taxon>Chlamydomonadales</taxon>
        <taxon>Chlamydomonadaceae</taxon>
        <taxon>Chlamydomonas</taxon>
    </lineage>
</organism>
<protein>
    <submittedName>
        <fullName evidence="1">Uncharacterized protein</fullName>
    </submittedName>
</protein>
<dbReference type="EMBL" id="HBEC01033026">
    <property type="protein sequence ID" value="CAD8299962.1"/>
    <property type="molecule type" value="Transcribed_RNA"/>
</dbReference>
<proteinExistence type="predicted"/>
<accession>A0A7R9VNI1</accession>
<gene>
    <name evidence="1" type="ORF">CEUR00632_LOCUS15336</name>
</gene>